<dbReference type="InterPro" id="IPR009057">
    <property type="entry name" value="Homeodomain-like_sf"/>
</dbReference>
<evidence type="ECO:0000313" key="4">
    <source>
        <dbReference type="EMBL" id="VDG29424.1"/>
    </source>
</evidence>
<dbReference type="EMBL" id="UYIG01000141">
    <property type="protein sequence ID" value="VDG29424.1"/>
    <property type="molecule type" value="Genomic_DNA"/>
</dbReference>
<dbReference type="InterPro" id="IPR036271">
    <property type="entry name" value="Tet_transcr_reg_TetR-rel_C_sf"/>
</dbReference>
<dbReference type="GO" id="GO:0003677">
    <property type="term" value="F:DNA binding"/>
    <property type="evidence" value="ECO:0007669"/>
    <property type="project" value="UniProtKB-UniRule"/>
</dbReference>
<protein>
    <recommendedName>
        <fullName evidence="3">HTH tetR-type domain-containing protein</fullName>
    </recommendedName>
</protein>
<evidence type="ECO:0000256" key="1">
    <source>
        <dbReference type="ARBA" id="ARBA00023125"/>
    </source>
</evidence>
<evidence type="ECO:0000259" key="3">
    <source>
        <dbReference type="PROSITE" id="PS50977"/>
    </source>
</evidence>
<proteinExistence type="predicted"/>
<organism evidence="4 5">
    <name type="scientific">Lactiplantibacillus mudanjiangensis</name>
    <dbReference type="NCBI Taxonomy" id="1296538"/>
    <lineage>
        <taxon>Bacteria</taxon>
        <taxon>Bacillati</taxon>
        <taxon>Bacillota</taxon>
        <taxon>Bacilli</taxon>
        <taxon>Lactobacillales</taxon>
        <taxon>Lactobacillaceae</taxon>
        <taxon>Lactiplantibacillus</taxon>
    </lineage>
</organism>
<dbReference type="Proteomes" id="UP000289996">
    <property type="component" value="Unassembled WGS sequence"/>
</dbReference>
<feature type="DNA-binding region" description="H-T-H motif" evidence="2">
    <location>
        <begin position="34"/>
        <end position="53"/>
    </location>
</feature>
<dbReference type="InterPro" id="IPR001647">
    <property type="entry name" value="HTH_TetR"/>
</dbReference>
<keyword evidence="1 2" id="KW-0238">DNA-binding</keyword>
<dbReference type="Pfam" id="PF00440">
    <property type="entry name" value="TetR_N"/>
    <property type="match status" value="1"/>
</dbReference>
<accession>A0A660E264</accession>
<dbReference type="PROSITE" id="PS50977">
    <property type="entry name" value="HTH_TETR_2"/>
    <property type="match status" value="1"/>
</dbReference>
<keyword evidence="5" id="KW-1185">Reference proteome</keyword>
<dbReference type="OrthoDB" id="9796019at2"/>
<evidence type="ECO:0000313" key="5">
    <source>
        <dbReference type="Proteomes" id="UP000289996"/>
    </source>
</evidence>
<sequence>MTTSPNRRRGDDLEQAIYNAAYELLSTHRYQEVTLSKIAAAANTSRSVLYRHWNNAFEIMFAAMHHHLRQTNATLPNFEFDKGNLRANVIYTGVQFNQIRNSMLPEFQHMMIAEMHNHPKAIHKLLIDMTTGNLAMMAYVIKLAQRTGELTHQPSDNAQLALFQLIRYRFMVEDQSLTTDDITQLVDDVVMPALLAH</sequence>
<dbReference type="SUPFAM" id="SSF48498">
    <property type="entry name" value="Tetracyclin repressor-like, C-terminal domain"/>
    <property type="match status" value="1"/>
</dbReference>
<dbReference type="RefSeq" id="WP_130852133.1">
    <property type="nucleotide sequence ID" value="NZ_UYIG01000141.1"/>
</dbReference>
<dbReference type="Gene3D" id="1.10.10.60">
    <property type="entry name" value="Homeodomain-like"/>
    <property type="match status" value="1"/>
</dbReference>
<dbReference type="AlphaFoldDB" id="A0A660E264"/>
<evidence type="ECO:0000256" key="2">
    <source>
        <dbReference type="PROSITE-ProRule" id="PRU00335"/>
    </source>
</evidence>
<dbReference type="SUPFAM" id="SSF46689">
    <property type="entry name" value="Homeodomain-like"/>
    <property type="match status" value="1"/>
</dbReference>
<name>A0A660E264_9LACO</name>
<feature type="domain" description="HTH tetR-type" evidence="3">
    <location>
        <begin position="11"/>
        <end position="71"/>
    </location>
</feature>
<gene>
    <name evidence="4" type="ORF">MUDAN_MDHGFNIF_00979</name>
</gene>
<dbReference type="Gene3D" id="1.10.357.10">
    <property type="entry name" value="Tetracycline Repressor, domain 2"/>
    <property type="match status" value="1"/>
</dbReference>
<reference evidence="4 5" key="1">
    <citation type="submission" date="2018-11" db="EMBL/GenBank/DDBJ databases">
        <authorList>
            <person name="Wuyts S."/>
        </authorList>
    </citation>
    <scope>NUCLEOTIDE SEQUENCE [LARGE SCALE GENOMIC DNA]</scope>
    <source>
        <strain evidence="4">Lactobacillus mudanjiangensis AMBF249</strain>
    </source>
</reference>